<dbReference type="AlphaFoldDB" id="A0A2N6QHD5"/>
<comment type="subcellular location">
    <subcellularLocation>
        <location evidence="1">Secreted</location>
        <location evidence="1">Cell wall</location>
        <topology evidence="1">Peptidoglycan-anchor</topology>
    </subcellularLocation>
</comment>
<dbReference type="EMBL" id="PNGG01000003">
    <property type="protein sequence ID" value="PMC18999.1"/>
    <property type="molecule type" value="Genomic_DNA"/>
</dbReference>
<keyword evidence="7" id="KW-0812">Transmembrane</keyword>
<evidence type="ECO:0000256" key="7">
    <source>
        <dbReference type="SAM" id="Phobius"/>
    </source>
</evidence>
<reference evidence="9 10" key="1">
    <citation type="submission" date="2017-09" db="EMBL/GenBank/DDBJ databases">
        <title>Bacterial strain isolated from the female urinary microbiota.</title>
        <authorList>
            <person name="Thomas-White K."/>
            <person name="Kumar N."/>
            <person name="Forster S."/>
            <person name="Putonti C."/>
            <person name="Lawley T."/>
            <person name="Wolfe A.J."/>
        </authorList>
    </citation>
    <scope>NUCLEOTIDE SEQUENCE [LARGE SCALE GENOMIC DNA]</scope>
    <source>
        <strain evidence="9 10">UMB0834</strain>
    </source>
</reference>
<dbReference type="Pfam" id="PF00746">
    <property type="entry name" value="Gram_pos_anchor"/>
    <property type="match status" value="1"/>
</dbReference>
<accession>A0A2N6QHD5</accession>
<gene>
    <name evidence="9" type="ORF">CJ235_06950</name>
</gene>
<comment type="caution">
    <text evidence="9">The sequence shown here is derived from an EMBL/GenBank/DDBJ whole genome shotgun (WGS) entry which is preliminary data.</text>
</comment>
<keyword evidence="7" id="KW-0472">Membrane</keyword>
<feature type="compositionally biased region" description="Polar residues" evidence="6">
    <location>
        <begin position="122"/>
        <end position="131"/>
    </location>
</feature>
<protein>
    <recommendedName>
        <fullName evidence="8">Gram-positive cocci surface proteins LPxTG domain-containing protein</fullName>
    </recommendedName>
</protein>
<feature type="domain" description="Gram-positive cocci surface proteins LPxTG" evidence="8">
    <location>
        <begin position="197"/>
        <end position="230"/>
    </location>
</feature>
<feature type="compositionally biased region" description="Polar residues" evidence="6">
    <location>
        <begin position="154"/>
        <end position="177"/>
    </location>
</feature>
<dbReference type="Proteomes" id="UP000235748">
    <property type="component" value="Unassembled WGS sequence"/>
</dbReference>
<evidence type="ECO:0000256" key="3">
    <source>
        <dbReference type="ARBA" id="ARBA00022525"/>
    </source>
</evidence>
<proteinExistence type="predicted"/>
<name>A0A2N6QHD5_9STAP</name>
<organism evidence="9 10">
    <name type="scientific">Staphylococcus pettenkoferi</name>
    <dbReference type="NCBI Taxonomy" id="170573"/>
    <lineage>
        <taxon>Bacteria</taxon>
        <taxon>Bacillati</taxon>
        <taxon>Bacillota</taxon>
        <taxon>Bacilli</taxon>
        <taxon>Bacillales</taxon>
        <taxon>Staphylococcaceae</taxon>
        <taxon>Staphylococcus</taxon>
    </lineage>
</organism>
<feature type="compositionally biased region" description="Low complexity" evidence="6">
    <location>
        <begin position="132"/>
        <end position="153"/>
    </location>
</feature>
<feature type="transmembrane region" description="Helical" evidence="7">
    <location>
        <begin position="206"/>
        <end position="224"/>
    </location>
</feature>
<evidence type="ECO:0000313" key="10">
    <source>
        <dbReference type="Proteomes" id="UP000235748"/>
    </source>
</evidence>
<evidence type="ECO:0000256" key="1">
    <source>
        <dbReference type="ARBA" id="ARBA00004168"/>
    </source>
</evidence>
<evidence type="ECO:0000256" key="6">
    <source>
        <dbReference type="SAM" id="MobiDB-lite"/>
    </source>
</evidence>
<evidence type="ECO:0000256" key="5">
    <source>
        <dbReference type="ARBA" id="ARBA00023088"/>
    </source>
</evidence>
<evidence type="ECO:0000256" key="2">
    <source>
        <dbReference type="ARBA" id="ARBA00022512"/>
    </source>
</evidence>
<keyword evidence="2" id="KW-0134">Cell wall</keyword>
<evidence type="ECO:0000256" key="4">
    <source>
        <dbReference type="ARBA" id="ARBA00022729"/>
    </source>
</evidence>
<keyword evidence="4" id="KW-0732">Signal</keyword>
<keyword evidence="7" id="KW-1133">Transmembrane helix</keyword>
<dbReference type="PROSITE" id="PS50847">
    <property type="entry name" value="GRAM_POS_ANCHORING"/>
    <property type="match status" value="1"/>
</dbReference>
<keyword evidence="5" id="KW-0572">Peptidoglycan-anchor</keyword>
<dbReference type="NCBIfam" id="TIGR01167">
    <property type="entry name" value="LPXTG_anchor"/>
    <property type="match status" value="1"/>
</dbReference>
<evidence type="ECO:0000259" key="8">
    <source>
        <dbReference type="PROSITE" id="PS50847"/>
    </source>
</evidence>
<evidence type="ECO:0000313" key="9">
    <source>
        <dbReference type="EMBL" id="PMC18999.1"/>
    </source>
</evidence>
<sequence length="230" mass="24374">MEGHFMKKLGITSATVLTGALIFGGAGAHEAHAANYDTVTKDNATDIAIQIGAENGHNAGEKNFLEPKDEGDYIEVPAANKSMHGSADYHVYKNGDVKYRYGAVEDFKKIGHYDLVEKKDSNGQNGAAQDTQSNGGQAAADNQQNSGNQAAGNTQENSGNQVKGDMQQGQSVNQSAIDENAQQNANQQQGVQKVESLPDTGKENSGMTITAIALLMTGLGLISFRKRKDA</sequence>
<dbReference type="InterPro" id="IPR019931">
    <property type="entry name" value="LPXTG_anchor"/>
</dbReference>
<keyword evidence="3" id="KW-0964">Secreted</keyword>
<feature type="compositionally biased region" description="Low complexity" evidence="6">
    <location>
        <begin position="180"/>
        <end position="189"/>
    </location>
</feature>
<feature type="region of interest" description="Disordered" evidence="6">
    <location>
        <begin position="118"/>
        <end position="202"/>
    </location>
</feature>